<dbReference type="EC" id="2.5.1.-" evidence="8"/>
<protein>
    <submittedName>
        <fullName evidence="8">Octaprenyl-diphosphate synthase / Dimethylallyltransferase / Geranyltranstransferase (Farnesyldiphosphate synthase) / Geranylgeranyl pyrophosphate synthetase</fullName>
        <ecNumber evidence="8">2.5.1.-</ecNumber>
        <ecNumber evidence="8">2.5.1.1</ecNumber>
        <ecNumber evidence="8">2.5.1.10</ecNumber>
        <ecNumber evidence="8">2.5.1.29</ecNumber>
    </submittedName>
</protein>
<dbReference type="PANTHER" id="PTHR43281:SF1">
    <property type="entry name" value="FARNESYL DIPHOSPHATE SYNTHASE"/>
    <property type="match status" value="1"/>
</dbReference>
<dbReference type="OrthoDB" id="9805316at2"/>
<organism evidence="8 9">
    <name type="scientific">Snodgrassella communis</name>
    <dbReference type="NCBI Taxonomy" id="2946699"/>
    <lineage>
        <taxon>Bacteria</taxon>
        <taxon>Pseudomonadati</taxon>
        <taxon>Pseudomonadota</taxon>
        <taxon>Betaproteobacteria</taxon>
        <taxon>Neisseriales</taxon>
        <taxon>Neisseriaceae</taxon>
        <taxon>Snodgrassella</taxon>
    </lineage>
</organism>
<proteinExistence type="inferred from homology"/>
<dbReference type="InterPro" id="IPR053378">
    <property type="entry name" value="Prenyl_diphosphate_synthase"/>
</dbReference>
<dbReference type="RefSeq" id="WP_037408264.1">
    <property type="nucleotide sequence ID" value="NZ_JFZV01000008.1"/>
</dbReference>
<dbReference type="PANTHER" id="PTHR43281">
    <property type="entry name" value="FARNESYL DIPHOSPHATE SYNTHASE"/>
    <property type="match status" value="1"/>
</dbReference>
<dbReference type="EC" id="2.5.1.29" evidence="8"/>
<dbReference type="InterPro" id="IPR033749">
    <property type="entry name" value="Polyprenyl_synt_CS"/>
</dbReference>
<dbReference type="InterPro" id="IPR008949">
    <property type="entry name" value="Isoprenoid_synthase_dom_sf"/>
</dbReference>
<evidence type="ECO:0000256" key="3">
    <source>
        <dbReference type="ARBA" id="ARBA00022679"/>
    </source>
</evidence>
<dbReference type="EMBL" id="JFZV01000008">
    <property type="protein sequence ID" value="KDN14309.1"/>
    <property type="molecule type" value="Genomic_DNA"/>
</dbReference>
<dbReference type="CDD" id="cd00685">
    <property type="entry name" value="Trans_IPPS_HT"/>
    <property type="match status" value="1"/>
</dbReference>
<dbReference type="Proteomes" id="UP000027170">
    <property type="component" value="Unassembled WGS sequence"/>
</dbReference>
<dbReference type="AlphaFoldDB" id="A0A066THI0"/>
<evidence type="ECO:0000256" key="7">
    <source>
        <dbReference type="RuleBase" id="RU004466"/>
    </source>
</evidence>
<keyword evidence="9" id="KW-1185">Reference proteome</keyword>
<name>A0A066THI0_9NEIS</name>
<gene>
    <name evidence="8" type="ORF">SALWKB29_1611</name>
</gene>
<dbReference type="FunFam" id="1.10.600.10:FF:000001">
    <property type="entry name" value="Geranylgeranyl diphosphate synthase"/>
    <property type="match status" value="1"/>
</dbReference>
<dbReference type="GO" id="GO:0046872">
    <property type="term" value="F:metal ion binding"/>
    <property type="evidence" value="ECO:0007669"/>
    <property type="project" value="UniProtKB-KW"/>
</dbReference>
<dbReference type="PROSITE" id="PS00444">
    <property type="entry name" value="POLYPRENYL_SYNTHASE_2"/>
    <property type="match status" value="1"/>
</dbReference>
<keyword evidence="4" id="KW-0479">Metal-binding</keyword>
<evidence type="ECO:0000313" key="8">
    <source>
        <dbReference type="EMBL" id="KDN14309.1"/>
    </source>
</evidence>
<evidence type="ECO:0000256" key="5">
    <source>
        <dbReference type="ARBA" id="ARBA00022842"/>
    </source>
</evidence>
<evidence type="ECO:0000256" key="2">
    <source>
        <dbReference type="ARBA" id="ARBA00006706"/>
    </source>
</evidence>
<dbReference type="InterPro" id="IPR000092">
    <property type="entry name" value="Polyprenyl_synt"/>
</dbReference>
<dbReference type="GO" id="GO:0016114">
    <property type="term" value="P:terpenoid biosynthetic process"/>
    <property type="evidence" value="ECO:0007669"/>
    <property type="project" value="UniProtKB-ARBA"/>
</dbReference>
<dbReference type="SUPFAM" id="SSF48576">
    <property type="entry name" value="Terpenoid synthases"/>
    <property type="match status" value="1"/>
</dbReference>
<comment type="similarity">
    <text evidence="2 7">Belongs to the FPP/GGPP synthase family.</text>
</comment>
<dbReference type="Gene3D" id="1.10.600.10">
    <property type="entry name" value="Farnesyl Diphosphate Synthase"/>
    <property type="match status" value="1"/>
</dbReference>
<dbReference type="EC" id="2.5.1.1" evidence="8"/>
<comment type="caution">
    <text evidence="8">The sequence shown here is derived from an EMBL/GenBank/DDBJ whole genome shotgun (WGS) entry which is preliminary data.</text>
</comment>
<keyword evidence="3 7" id="KW-0808">Transferase</keyword>
<sequence length="298" mass="32290">MKQRSDFTSWQKQAQTYTEQTLIRLLPPASQLPAPLIEAMHYVMLDGGKRLRPMLVLAAAELGNAITEAVDYALAAVECIHIYSLVHDDMPEMDNDSLRHGKAACHIQYTPATALLVGDALQSMAFSLLSQPTSLAATRQLHMIQTLAQAAGCNGMAGGQAIDLAHVGLSLNQTELECMHQLKTSALIRAAVTLGGLCCQDINQQALTALDNYATHLGLAFQVIDDVLDYEQDSHILGKTAGKDAQANKPTYVSLMGLTTARQYAENLVQKAIDALAGFDQRAVHLRSLAQFVVARNH</sequence>
<dbReference type="Pfam" id="PF00348">
    <property type="entry name" value="polyprenyl_synt"/>
    <property type="match status" value="1"/>
</dbReference>
<keyword evidence="6" id="KW-0414">Isoprene biosynthesis</keyword>
<accession>A0A066THI0</accession>
<dbReference type="SFLD" id="SFLDS00005">
    <property type="entry name" value="Isoprenoid_Synthase_Type_I"/>
    <property type="match status" value="1"/>
</dbReference>
<evidence type="ECO:0000256" key="1">
    <source>
        <dbReference type="ARBA" id="ARBA00001946"/>
    </source>
</evidence>
<dbReference type="EC" id="2.5.1.10" evidence="8"/>
<evidence type="ECO:0000256" key="6">
    <source>
        <dbReference type="ARBA" id="ARBA00023229"/>
    </source>
</evidence>
<dbReference type="GO" id="GO:0005737">
    <property type="term" value="C:cytoplasm"/>
    <property type="evidence" value="ECO:0007669"/>
    <property type="project" value="UniProtKB-ARBA"/>
</dbReference>
<dbReference type="NCBIfam" id="NF045485">
    <property type="entry name" value="FPPsyn"/>
    <property type="match status" value="1"/>
</dbReference>
<reference evidence="8 9" key="1">
    <citation type="submission" date="2014-03" db="EMBL/GenBank/DDBJ databases">
        <title>The genomes of two eusocial bee gut symbionts.</title>
        <authorList>
            <person name="Kwong W.K."/>
            <person name="Engel P."/>
            <person name="Koch H."/>
            <person name="Moran N.A."/>
        </authorList>
    </citation>
    <scope>NUCLEOTIDE SEQUENCE [LARGE SCALE GENOMIC DNA]</scope>
    <source>
        <strain evidence="9">wkB29</strain>
    </source>
</reference>
<dbReference type="GO" id="GO:0004311">
    <property type="term" value="F:geranylgeranyl diphosphate synthase activity"/>
    <property type="evidence" value="ECO:0007669"/>
    <property type="project" value="UniProtKB-EC"/>
</dbReference>
<comment type="cofactor">
    <cofactor evidence="1">
        <name>Mg(2+)</name>
        <dbReference type="ChEBI" id="CHEBI:18420"/>
    </cofactor>
</comment>
<keyword evidence="5" id="KW-0460">Magnesium</keyword>
<dbReference type="SFLD" id="SFLDG01017">
    <property type="entry name" value="Polyprenyl_Transferase_Like"/>
    <property type="match status" value="1"/>
</dbReference>
<evidence type="ECO:0000256" key="4">
    <source>
        <dbReference type="ARBA" id="ARBA00022723"/>
    </source>
</evidence>
<dbReference type="eggNOG" id="COG0142">
    <property type="taxonomic scope" value="Bacteria"/>
</dbReference>
<dbReference type="GO" id="GO:0004161">
    <property type="term" value="F:dimethylallyltranstransferase activity"/>
    <property type="evidence" value="ECO:0007669"/>
    <property type="project" value="UniProtKB-EC"/>
</dbReference>
<evidence type="ECO:0000313" key="9">
    <source>
        <dbReference type="Proteomes" id="UP000027170"/>
    </source>
</evidence>
<dbReference type="GO" id="GO:0004337">
    <property type="term" value="F:(2E,6E)-farnesyl diphosphate synthase activity"/>
    <property type="evidence" value="ECO:0007669"/>
    <property type="project" value="UniProtKB-EC"/>
</dbReference>